<dbReference type="InterPro" id="IPR002586">
    <property type="entry name" value="CobQ/CobB/MinD/ParA_Nub-bd_dom"/>
</dbReference>
<proteinExistence type="predicted"/>
<dbReference type="EMBL" id="UOFU01000370">
    <property type="protein sequence ID" value="VAX04209.1"/>
    <property type="molecule type" value="Genomic_DNA"/>
</dbReference>
<dbReference type="InterPro" id="IPR050678">
    <property type="entry name" value="DNA_Partitioning_ATPase"/>
</dbReference>
<protein>
    <submittedName>
        <fullName evidence="2">ParA-like protein</fullName>
    </submittedName>
</protein>
<dbReference type="Gene3D" id="3.40.50.300">
    <property type="entry name" value="P-loop containing nucleotide triphosphate hydrolases"/>
    <property type="match status" value="1"/>
</dbReference>
<dbReference type="CDD" id="cd02042">
    <property type="entry name" value="ParAB_family"/>
    <property type="match status" value="1"/>
</dbReference>
<dbReference type="InterPro" id="IPR048089">
    <property type="entry name" value="McdA"/>
</dbReference>
<dbReference type="PANTHER" id="PTHR13696:SF96">
    <property type="entry name" value="COBQ_COBB_MIND_PARA NUCLEOTIDE BINDING DOMAIN-CONTAINING PROTEIN"/>
    <property type="match status" value="1"/>
</dbReference>
<dbReference type="AlphaFoldDB" id="A0A3B1AE46"/>
<dbReference type="PANTHER" id="PTHR13696">
    <property type="entry name" value="P-LOOP CONTAINING NUCLEOSIDE TRIPHOSPHATE HYDROLASE"/>
    <property type="match status" value="1"/>
</dbReference>
<feature type="domain" description="CobQ/CobB/MinD/ParA nucleotide binding" evidence="1">
    <location>
        <begin position="4"/>
        <end position="173"/>
    </location>
</feature>
<name>A0A3B1AE46_9ZZZZ</name>
<evidence type="ECO:0000259" key="1">
    <source>
        <dbReference type="Pfam" id="PF01656"/>
    </source>
</evidence>
<dbReference type="NCBIfam" id="NF041546">
    <property type="entry name" value="ParA_partition"/>
    <property type="match status" value="1"/>
</dbReference>
<sequence>MSVIVLVGNKGGVGKTTLSLNLAAAFARNEPTVILDADPQGSALQWYANSEYEELLPPVFATAADLDAQVVDLQTRYRRIIIDCPPSILAPQTHAALRVGDFALIPVQPSPLDLWAMVHLERALEQARDVNPGLEALLVISQLEARTTLSRLMPDALAELDIAVAATAIRRRAVYRASALEGRSVFHMGRRGAAAAAELDQLISEVITHDR</sequence>
<reference evidence="2" key="1">
    <citation type="submission" date="2018-06" db="EMBL/GenBank/DDBJ databases">
        <authorList>
            <person name="Zhirakovskaya E."/>
        </authorList>
    </citation>
    <scope>NUCLEOTIDE SEQUENCE</scope>
</reference>
<gene>
    <name evidence="2" type="ORF">MNBD_GAMMA20-717</name>
</gene>
<dbReference type="Pfam" id="PF01656">
    <property type="entry name" value="CbiA"/>
    <property type="match status" value="1"/>
</dbReference>
<accession>A0A3B1AE46</accession>
<dbReference type="InterPro" id="IPR027417">
    <property type="entry name" value="P-loop_NTPase"/>
</dbReference>
<organism evidence="2">
    <name type="scientific">hydrothermal vent metagenome</name>
    <dbReference type="NCBI Taxonomy" id="652676"/>
    <lineage>
        <taxon>unclassified sequences</taxon>
        <taxon>metagenomes</taxon>
        <taxon>ecological metagenomes</taxon>
    </lineage>
</organism>
<evidence type="ECO:0000313" key="2">
    <source>
        <dbReference type="EMBL" id="VAX04209.1"/>
    </source>
</evidence>
<dbReference type="SUPFAM" id="SSF52540">
    <property type="entry name" value="P-loop containing nucleoside triphosphate hydrolases"/>
    <property type="match status" value="1"/>
</dbReference>
<dbReference type="PIRSF" id="PIRSF009320">
    <property type="entry name" value="Nuc_binding_HP_1000"/>
    <property type="match status" value="1"/>
</dbReference>